<dbReference type="InterPro" id="IPR036291">
    <property type="entry name" value="NAD(P)-bd_dom_sf"/>
</dbReference>
<dbReference type="AlphaFoldDB" id="A0A521F508"/>
<dbReference type="Proteomes" id="UP000320300">
    <property type="component" value="Unassembled WGS sequence"/>
</dbReference>
<evidence type="ECO:0000313" key="5">
    <source>
        <dbReference type="Proteomes" id="UP000320300"/>
    </source>
</evidence>
<dbReference type="Pfam" id="PF00106">
    <property type="entry name" value="adh_short"/>
    <property type="match status" value="1"/>
</dbReference>
<dbReference type="OrthoDB" id="658698at2"/>
<evidence type="ECO:0000256" key="3">
    <source>
        <dbReference type="RuleBase" id="RU000363"/>
    </source>
</evidence>
<keyword evidence="2" id="KW-0560">Oxidoreductase</keyword>
<name>A0A521F508_9SPHI</name>
<dbReference type="SUPFAM" id="SSF51735">
    <property type="entry name" value="NAD(P)-binding Rossmann-fold domains"/>
    <property type="match status" value="1"/>
</dbReference>
<dbReference type="PRINTS" id="PR00081">
    <property type="entry name" value="GDHRDH"/>
</dbReference>
<evidence type="ECO:0000256" key="2">
    <source>
        <dbReference type="ARBA" id="ARBA00023002"/>
    </source>
</evidence>
<dbReference type="PRINTS" id="PR00080">
    <property type="entry name" value="SDRFAMILY"/>
</dbReference>
<sequence length="276" mass="30307">MEQQKIYLITGASQGLGLSLVKYLLQKNQTVIVTTRDAGKFDPLLRKNADLEVYGLDLTSEEAVKNMIGDIIEKHGRIDVLINNAGYGFVGAIEETSSEEEQQVIAVNVHAPLRMIRLVLPHMRKMQNGHIINLSSIAGIIGSGGWGMYNASKFAVEGFSEALYHEVIEFGIKVTVVAPSAIRTNFLGGSLTSSKLEMKEYANSSGKRRQTLAANNGKQPIDPEKAAAAIYDVIQMTNPPFRLLLGKEAYERASKKLEQLKADYEGMKAVTLSTEF</sequence>
<accession>A0A521F508</accession>
<dbReference type="RefSeq" id="WP_142529878.1">
    <property type="nucleotide sequence ID" value="NZ_CBCSJO010000010.1"/>
</dbReference>
<dbReference type="InterPro" id="IPR002347">
    <property type="entry name" value="SDR_fam"/>
</dbReference>
<dbReference type="InterPro" id="IPR051911">
    <property type="entry name" value="SDR_oxidoreductase"/>
</dbReference>
<evidence type="ECO:0000256" key="1">
    <source>
        <dbReference type="ARBA" id="ARBA00006484"/>
    </source>
</evidence>
<proteinExistence type="inferred from homology"/>
<dbReference type="GO" id="GO:0016491">
    <property type="term" value="F:oxidoreductase activity"/>
    <property type="evidence" value="ECO:0007669"/>
    <property type="project" value="UniProtKB-KW"/>
</dbReference>
<dbReference type="EMBL" id="FXTN01000010">
    <property type="protein sequence ID" value="SMO91262.1"/>
    <property type="molecule type" value="Genomic_DNA"/>
</dbReference>
<dbReference type="Gene3D" id="3.40.50.720">
    <property type="entry name" value="NAD(P)-binding Rossmann-like Domain"/>
    <property type="match status" value="1"/>
</dbReference>
<gene>
    <name evidence="4" type="ORF">SAMN06265348_110168</name>
</gene>
<dbReference type="PANTHER" id="PTHR43976:SF16">
    <property type="entry name" value="SHORT-CHAIN DEHYDROGENASE_REDUCTASE FAMILY PROTEIN"/>
    <property type="match status" value="1"/>
</dbReference>
<keyword evidence="5" id="KW-1185">Reference proteome</keyword>
<organism evidence="4 5">
    <name type="scientific">Pedobacter westerhofensis</name>
    <dbReference type="NCBI Taxonomy" id="425512"/>
    <lineage>
        <taxon>Bacteria</taxon>
        <taxon>Pseudomonadati</taxon>
        <taxon>Bacteroidota</taxon>
        <taxon>Sphingobacteriia</taxon>
        <taxon>Sphingobacteriales</taxon>
        <taxon>Sphingobacteriaceae</taxon>
        <taxon>Pedobacter</taxon>
    </lineage>
</organism>
<protein>
    <submittedName>
        <fullName evidence="4">Short-chain dehydrogenase</fullName>
    </submittedName>
</protein>
<reference evidence="4 5" key="1">
    <citation type="submission" date="2017-05" db="EMBL/GenBank/DDBJ databases">
        <authorList>
            <person name="Varghese N."/>
            <person name="Submissions S."/>
        </authorList>
    </citation>
    <scope>NUCLEOTIDE SEQUENCE [LARGE SCALE GENOMIC DNA]</scope>
    <source>
        <strain evidence="4 5">DSM 19036</strain>
    </source>
</reference>
<dbReference type="PANTHER" id="PTHR43976">
    <property type="entry name" value="SHORT CHAIN DEHYDROGENASE"/>
    <property type="match status" value="1"/>
</dbReference>
<evidence type="ECO:0000313" key="4">
    <source>
        <dbReference type="EMBL" id="SMO91262.1"/>
    </source>
</evidence>
<comment type="similarity">
    <text evidence="1 3">Belongs to the short-chain dehydrogenases/reductases (SDR) family.</text>
</comment>
<dbReference type="CDD" id="cd05374">
    <property type="entry name" value="17beta-HSD-like_SDR_c"/>
    <property type="match status" value="1"/>
</dbReference>